<sequence>MPNKKDFGYSSPSDGPGRGGTCDISTWDGNISQFKESSTYLMGWLKDYLWLNSLQLINGYNPFAWAHECTSLANLIRWRDKPVALSIVQARLNIELLELRKRIRLKIVRSNQMRVSSIKYPFCTSVDPVRYDAFDIKDEGIRSSTSLPVREVRMVENADNPTTLLESSHYDIPKSSIGRHSSVLALDFNRERQNTEQLGFGGRTEHMTSAQHSISGWDMNLSGSMFNAGNTY</sequence>
<gene>
    <name evidence="1" type="ORF">Golax_024010</name>
</gene>
<dbReference type="Proteomes" id="UP000593574">
    <property type="component" value="Unassembled WGS sequence"/>
</dbReference>
<dbReference type="EMBL" id="JABEZV010000004">
    <property type="protein sequence ID" value="MBA0708931.1"/>
    <property type="molecule type" value="Genomic_DNA"/>
</dbReference>
<organism evidence="1 2">
    <name type="scientific">Gossypium laxum</name>
    <dbReference type="NCBI Taxonomy" id="34288"/>
    <lineage>
        <taxon>Eukaryota</taxon>
        <taxon>Viridiplantae</taxon>
        <taxon>Streptophyta</taxon>
        <taxon>Embryophyta</taxon>
        <taxon>Tracheophyta</taxon>
        <taxon>Spermatophyta</taxon>
        <taxon>Magnoliopsida</taxon>
        <taxon>eudicotyledons</taxon>
        <taxon>Gunneridae</taxon>
        <taxon>Pentapetalae</taxon>
        <taxon>rosids</taxon>
        <taxon>malvids</taxon>
        <taxon>Malvales</taxon>
        <taxon>Malvaceae</taxon>
        <taxon>Malvoideae</taxon>
        <taxon>Gossypium</taxon>
    </lineage>
</organism>
<evidence type="ECO:0000313" key="1">
    <source>
        <dbReference type="EMBL" id="MBA0708931.1"/>
    </source>
</evidence>
<dbReference type="Pfam" id="PF00223">
    <property type="entry name" value="PsaA_PsaB"/>
    <property type="match status" value="2"/>
</dbReference>
<dbReference type="Gene3D" id="1.20.1130.10">
    <property type="entry name" value="Photosystem I PsaA/PsaB"/>
    <property type="match status" value="3"/>
</dbReference>
<proteinExistence type="predicted"/>
<protein>
    <submittedName>
        <fullName evidence="1">Uncharacterized protein</fullName>
    </submittedName>
</protein>
<dbReference type="SUPFAM" id="SSF81558">
    <property type="entry name" value="Photosystem I subunits PsaA/PsaB"/>
    <property type="match status" value="1"/>
</dbReference>
<reference evidence="1 2" key="1">
    <citation type="journal article" date="2019" name="Genome Biol. Evol.">
        <title>Insights into the evolution of the New World diploid cottons (Gossypium, subgenus Houzingenia) based on genome sequencing.</title>
        <authorList>
            <person name="Grover C.E."/>
            <person name="Arick M.A. 2nd"/>
            <person name="Thrash A."/>
            <person name="Conover J.L."/>
            <person name="Sanders W.S."/>
            <person name="Peterson D.G."/>
            <person name="Frelichowski J.E."/>
            <person name="Scheffler J.A."/>
            <person name="Scheffler B.E."/>
            <person name="Wendel J.F."/>
        </authorList>
    </citation>
    <scope>NUCLEOTIDE SEQUENCE [LARGE SCALE GENOMIC DNA]</scope>
    <source>
        <strain evidence="1">4</strain>
        <tissue evidence="1">Leaf</tissue>
    </source>
</reference>
<accession>A0A7J8ZAZ9</accession>
<dbReference type="InterPro" id="IPR001280">
    <property type="entry name" value="PSI_PsaA/B"/>
</dbReference>
<dbReference type="AlphaFoldDB" id="A0A7J8ZAZ9"/>
<dbReference type="PANTHER" id="PTHR30128">
    <property type="entry name" value="OUTER MEMBRANE PROTEIN, OMPA-RELATED"/>
    <property type="match status" value="1"/>
</dbReference>
<dbReference type="GO" id="GO:0009535">
    <property type="term" value="C:chloroplast thylakoid membrane"/>
    <property type="evidence" value="ECO:0007669"/>
    <property type="project" value="TreeGrafter"/>
</dbReference>
<dbReference type="GO" id="GO:0015979">
    <property type="term" value="P:photosynthesis"/>
    <property type="evidence" value="ECO:0007669"/>
    <property type="project" value="InterPro"/>
</dbReference>
<dbReference type="InterPro" id="IPR036408">
    <property type="entry name" value="PSI_PsaA/B_sf"/>
</dbReference>
<comment type="caution">
    <text evidence="1">The sequence shown here is derived from an EMBL/GenBank/DDBJ whole genome shotgun (WGS) entry which is preliminary data.</text>
</comment>
<name>A0A7J8ZAZ9_9ROSI</name>
<dbReference type="PANTHER" id="PTHR30128:SF19">
    <property type="entry name" value="PHOTOSYSTEM I P700 CHLOROPHYLL A APOPROTEIN A1-RELATED"/>
    <property type="match status" value="1"/>
</dbReference>
<keyword evidence="2" id="KW-1185">Reference proteome</keyword>
<evidence type="ECO:0000313" key="2">
    <source>
        <dbReference type="Proteomes" id="UP000593574"/>
    </source>
</evidence>